<reference evidence="10 11" key="1">
    <citation type="journal article" date="2023" name="BMC Biol.">
        <title>The compact genome of the sponge Oopsacas minuta (Hexactinellida) is lacking key metazoan core genes.</title>
        <authorList>
            <person name="Santini S."/>
            <person name="Schenkelaars Q."/>
            <person name="Jourda C."/>
            <person name="Duchesne M."/>
            <person name="Belahbib H."/>
            <person name="Rocher C."/>
            <person name="Selva M."/>
            <person name="Riesgo A."/>
            <person name="Vervoort M."/>
            <person name="Leys S.P."/>
            <person name="Kodjabachian L."/>
            <person name="Le Bivic A."/>
            <person name="Borchiellini C."/>
            <person name="Claverie J.M."/>
            <person name="Renard E."/>
        </authorList>
    </citation>
    <scope>NUCLEOTIDE SEQUENCE [LARGE SCALE GENOMIC DNA]</scope>
    <source>
        <strain evidence="10">SPO-2</strain>
    </source>
</reference>
<dbReference type="GO" id="GO:0015031">
    <property type="term" value="P:protein transport"/>
    <property type="evidence" value="ECO:0007669"/>
    <property type="project" value="UniProtKB-KW"/>
</dbReference>
<comment type="similarity">
    <text evidence="2">Belongs to the COG8 family.</text>
</comment>
<dbReference type="AlphaFoldDB" id="A0AAV7JVF6"/>
<dbReference type="InterPro" id="IPR007255">
    <property type="entry name" value="COG8"/>
</dbReference>
<keyword evidence="5" id="KW-0653">Protein transport</keyword>
<protein>
    <recommendedName>
        <fullName evidence="3">Conserved oligomeric Golgi complex subunit 8</fullName>
    </recommendedName>
    <alternativeName>
        <fullName evidence="8">Component of oligomeric Golgi complex 8</fullName>
    </alternativeName>
</protein>
<proteinExistence type="inferred from homology"/>
<keyword evidence="11" id="KW-1185">Reference proteome</keyword>
<comment type="caution">
    <text evidence="10">The sequence shown here is derived from an EMBL/GenBank/DDBJ whole genome shotgun (WGS) entry which is preliminary data.</text>
</comment>
<keyword evidence="7" id="KW-0472">Membrane</keyword>
<feature type="region of interest" description="Disordered" evidence="9">
    <location>
        <begin position="694"/>
        <end position="736"/>
    </location>
</feature>
<dbReference type="PANTHER" id="PTHR21311">
    <property type="entry name" value="CONSERVED OLIGOMERIC GOLGI COMPLEX COMPONENT 8"/>
    <property type="match status" value="1"/>
</dbReference>
<dbReference type="Gene3D" id="1.20.5.340">
    <property type="match status" value="1"/>
</dbReference>
<dbReference type="GO" id="GO:0000139">
    <property type="term" value="C:Golgi membrane"/>
    <property type="evidence" value="ECO:0007669"/>
    <property type="project" value="UniProtKB-SubCell"/>
</dbReference>
<dbReference type="PANTHER" id="PTHR21311:SF0">
    <property type="entry name" value="CONSERVED OLIGOMERIC GOLGI COMPLEX SUBUNIT 8"/>
    <property type="match status" value="1"/>
</dbReference>
<dbReference type="GO" id="GO:0006891">
    <property type="term" value="P:intra-Golgi vesicle-mediated transport"/>
    <property type="evidence" value="ECO:0007669"/>
    <property type="project" value="TreeGrafter"/>
</dbReference>
<evidence type="ECO:0000256" key="9">
    <source>
        <dbReference type="SAM" id="MobiDB-lite"/>
    </source>
</evidence>
<feature type="compositionally biased region" description="Basic and acidic residues" evidence="9">
    <location>
        <begin position="708"/>
        <end position="721"/>
    </location>
</feature>
<keyword evidence="4" id="KW-0813">Transport</keyword>
<comment type="subcellular location">
    <subcellularLocation>
        <location evidence="1">Golgi apparatus membrane</location>
        <topology evidence="1">Peripheral membrane protein</topology>
    </subcellularLocation>
</comment>
<accession>A0AAV7JVF6</accession>
<evidence type="ECO:0000256" key="5">
    <source>
        <dbReference type="ARBA" id="ARBA00022927"/>
    </source>
</evidence>
<evidence type="ECO:0000313" key="11">
    <source>
        <dbReference type="Proteomes" id="UP001165289"/>
    </source>
</evidence>
<feature type="compositionally biased region" description="Polar residues" evidence="9">
    <location>
        <begin position="722"/>
        <end position="736"/>
    </location>
</feature>
<evidence type="ECO:0000256" key="6">
    <source>
        <dbReference type="ARBA" id="ARBA00023034"/>
    </source>
</evidence>
<organism evidence="10 11">
    <name type="scientific">Oopsacas minuta</name>
    <dbReference type="NCBI Taxonomy" id="111878"/>
    <lineage>
        <taxon>Eukaryota</taxon>
        <taxon>Metazoa</taxon>
        <taxon>Porifera</taxon>
        <taxon>Hexactinellida</taxon>
        <taxon>Hexasterophora</taxon>
        <taxon>Lyssacinosida</taxon>
        <taxon>Leucopsacidae</taxon>
        <taxon>Oopsacas</taxon>
    </lineage>
</organism>
<dbReference type="EMBL" id="JAKMXF010000297">
    <property type="protein sequence ID" value="KAI6652889.1"/>
    <property type="molecule type" value="Genomic_DNA"/>
</dbReference>
<evidence type="ECO:0000256" key="4">
    <source>
        <dbReference type="ARBA" id="ARBA00022448"/>
    </source>
</evidence>
<evidence type="ECO:0000256" key="2">
    <source>
        <dbReference type="ARBA" id="ARBA00006419"/>
    </source>
</evidence>
<dbReference type="Proteomes" id="UP001165289">
    <property type="component" value="Unassembled WGS sequence"/>
</dbReference>
<sequence length="736" mass="84364">MPIVKRSIEPIYVSRNKLPKDTKLELECTSTLTLAGVILQLSSLSKHAETLFGELFTEASDLGVRFGKMKDRMENLNSRMEKMNPEGDEEVGAHEITLKKFRSRQNAKQQILSRATLPPTLQLESISSWLMPDKPTSWHVEPDYISYLQELASYSLSQMQEEPERLRQDRAQLDADTQNLAYQNYRTFILTADCSSDILTQFDGVNFHLDSIMDRSTTVKRLCSEFVQRSAEVDEKRQKNSLVLTKHSELLEVLEIPQVMETCVRNGYYEEALELSHHVQRLSSRLNHIPIMQGIARDVSNTMELMQSQLLQLLGTNIQLPACLKTIGYLRRMGVFEEGELRIKFLQTRNCWLQQTLSAIPSDDPYTYLGKLIETSRVHLFDIITQYRGIFPNDDPSIVMTSSEYTHESKRSYAHVFYGWITCKVGEFLRALEKMLSSHYIQRLDSLLSQSMYFGLSFSRIGADFRPMLVNIFHRTLFKTLSGHINSASADLRDSMKNYILTLPYQASQPPAAYFQPSRDSGKTLAPPQSLLQFTPLARYLNQLLATFNEVKQCPLISLALPFRYALQCSISDMVQTIREFDVRERSSYSEKEKELFVQFCYLTIYDLIPYLSSALLLIFPIDIVNEFLSRTPCVMSAGEDFTPEKKNRVYVPLKSEELGEPLRELYVEEIHQKFRELGRLSQQSLETIPVHSSLPAASPGEAIPSQVKHEDTHTQSEHITELTNPVESTPDNDST</sequence>
<name>A0AAV7JVF6_9METZ</name>
<evidence type="ECO:0000256" key="8">
    <source>
        <dbReference type="ARBA" id="ARBA00031347"/>
    </source>
</evidence>
<dbReference type="GO" id="GO:0017119">
    <property type="term" value="C:Golgi transport complex"/>
    <property type="evidence" value="ECO:0007669"/>
    <property type="project" value="InterPro"/>
</dbReference>
<dbReference type="SUPFAM" id="SSF74788">
    <property type="entry name" value="Cullin repeat-like"/>
    <property type="match status" value="1"/>
</dbReference>
<dbReference type="Pfam" id="PF04124">
    <property type="entry name" value="Dor1"/>
    <property type="match status" value="1"/>
</dbReference>
<keyword evidence="6" id="KW-0333">Golgi apparatus</keyword>
<evidence type="ECO:0000313" key="10">
    <source>
        <dbReference type="EMBL" id="KAI6652889.1"/>
    </source>
</evidence>
<evidence type="ECO:0000256" key="3">
    <source>
        <dbReference type="ARBA" id="ARBA00020983"/>
    </source>
</evidence>
<dbReference type="InterPro" id="IPR016159">
    <property type="entry name" value="Cullin_repeat-like_dom_sf"/>
</dbReference>
<evidence type="ECO:0000256" key="1">
    <source>
        <dbReference type="ARBA" id="ARBA00004395"/>
    </source>
</evidence>
<gene>
    <name evidence="10" type="ORF">LOD99_4275</name>
</gene>
<evidence type="ECO:0000256" key="7">
    <source>
        <dbReference type="ARBA" id="ARBA00023136"/>
    </source>
</evidence>